<evidence type="ECO:0000313" key="2">
    <source>
        <dbReference type="EMBL" id="CAF4287782.1"/>
    </source>
</evidence>
<feature type="region of interest" description="Disordered" evidence="1">
    <location>
        <begin position="1"/>
        <end position="41"/>
    </location>
</feature>
<proteinExistence type="predicted"/>
<dbReference type="Proteomes" id="UP000663836">
    <property type="component" value="Unassembled WGS sequence"/>
</dbReference>
<accession>A0A820H4L5</accession>
<dbReference type="EMBL" id="CAJOBD010031946">
    <property type="protein sequence ID" value="CAF4287782.1"/>
    <property type="molecule type" value="Genomic_DNA"/>
</dbReference>
<evidence type="ECO:0000256" key="1">
    <source>
        <dbReference type="SAM" id="MobiDB-lite"/>
    </source>
</evidence>
<name>A0A820H4L5_9BILA</name>
<feature type="compositionally biased region" description="Gly residues" evidence="1">
    <location>
        <begin position="22"/>
        <end position="41"/>
    </location>
</feature>
<sequence>MVRSSCGITIGGSGDCEDGRRGGGGGDGGGGGIGGGCDTRK</sequence>
<reference evidence="2" key="1">
    <citation type="submission" date="2021-02" db="EMBL/GenBank/DDBJ databases">
        <authorList>
            <person name="Nowell W R."/>
        </authorList>
    </citation>
    <scope>NUCLEOTIDE SEQUENCE</scope>
</reference>
<gene>
    <name evidence="2" type="ORF">JBS370_LOCUS39972</name>
</gene>
<comment type="caution">
    <text evidence="2">The sequence shown here is derived from an EMBL/GenBank/DDBJ whole genome shotgun (WGS) entry which is preliminary data.</text>
</comment>
<dbReference type="AlphaFoldDB" id="A0A820H4L5"/>
<feature type="non-terminal residue" evidence="2">
    <location>
        <position position="41"/>
    </location>
</feature>
<protein>
    <submittedName>
        <fullName evidence="2">Uncharacterized protein</fullName>
    </submittedName>
</protein>
<organism evidence="2 3">
    <name type="scientific">Rotaria sordida</name>
    <dbReference type="NCBI Taxonomy" id="392033"/>
    <lineage>
        <taxon>Eukaryota</taxon>
        <taxon>Metazoa</taxon>
        <taxon>Spiralia</taxon>
        <taxon>Gnathifera</taxon>
        <taxon>Rotifera</taxon>
        <taxon>Eurotatoria</taxon>
        <taxon>Bdelloidea</taxon>
        <taxon>Philodinida</taxon>
        <taxon>Philodinidae</taxon>
        <taxon>Rotaria</taxon>
    </lineage>
</organism>
<evidence type="ECO:0000313" key="3">
    <source>
        <dbReference type="Proteomes" id="UP000663836"/>
    </source>
</evidence>